<dbReference type="Pfam" id="PF07495">
    <property type="entry name" value="Y_Y_Y"/>
    <property type="match status" value="1"/>
</dbReference>
<keyword evidence="17" id="KW-0812">Transmembrane</keyword>
<feature type="transmembrane region" description="Helical" evidence="17">
    <location>
        <begin position="510"/>
        <end position="530"/>
    </location>
</feature>
<dbReference type="SMART" id="SM00387">
    <property type="entry name" value="HATPase_c"/>
    <property type="match status" value="1"/>
</dbReference>
<sequence>DGNGWIALAESLLRIDPSGVPERLPRPSPKPWDEWGPDWAKEHGWAPLATDRPNTESIPSDVVGSLDLGRVNLALPGRDGELWLGSESRGLLRITPRVVSAPGSQPLGWTIDACLPSFPSATLGVLVNGRYPAALVTEGGEVSLPAEIFPDTRTVGVGRARDGGLWISNNEGVVRYRDGACVQYRMERDEHAAVCYEDEDGSLWWLGSGGLFTAAPPSDPDSLIHPTVLPYQRSWSQILGQTSDGSIWIGSKDALTRVRDGSLHTFQTSDGLPPGEPRQIWEDAAGRLWFTTRGSGLVCLRDGTFLSCTTANGLPDDTLGGILEDDSGRLWINSNGGIFVVQTASLERFAVGSSHQVPCVLLSDVEGNRWASRGTDGRFYFETIQGVVTAYPELLPPPESPPVARIRGVEAGDRDYARTSLVALPRGLRNFEVHYTAPSLTEADFLRFRVRLEGIDDDWVEVGARRTAYFTHVPAGSHQFSVIAASSAGEWARVGDTMTIEVPAFLHETLAFRTGILIVLVLGLASAYGVRMRYLRGKFKAVEAEVRKRRDTERSLRRLGQRLMTAQEDERRHIAAELHDDVNQRLALLTVRLDLAGQKTPELTELGQMCRTVTEDLQRMSRMLHPAKLEQLGLAPGLAALCREISLHEGWEVTFDATDVPSEIPDALALCFYRVAQESLHNALKHSRSDRAEVLLSGAGTRLRLDIRDFGVGFDVEDVVRNGGIGLVSMRERAQSLGGDLAIESNPGAGTRIRLEAPLDGKEPIS</sequence>
<dbReference type="InterPro" id="IPR050482">
    <property type="entry name" value="Sensor_HK_TwoCompSys"/>
</dbReference>
<dbReference type="InterPro" id="IPR003594">
    <property type="entry name" value="HATPase_dom"/>
</dbReference>
<evidence type="ECO:0000256" key="10">
    <source>
        <dbReference type="ARBA" id="ARBA00022777"/>
    </source>
</evidence>
<name>A0A956M216_UNCEI</name>
<dbReference type="EC" id="2.7.13.3" evidence="4"/>
<comment type="catalytic activity">
    <reaction evidence="1">
        <text>ATP + protein L-histidine = ADP + protein N-phospho-L-histidine.</text>
        <dbReference type="EC" id="2.7.13.3"/>
    </reaction>
</comment>
<dbReference type="SUPFAM" id="SSF63829">
    <property type="entry name" value="Calcium-dependent phosphotriesterase"/>
    <property type="match status" value="1"/>
</dbReference>
<dbReference type="EMBL" id="JAGQHR010000458">
    <property type="protein sequence ID" value="MCA9728722.1"/>
    <property type="molecule type" value="Genomic_DNA"/>
</dbReference>
<protein>
    <recommendedName>
        <fullName evidence="5">Oxygen sensor histidine kinase NreB</fullName>
        <ecNumber evidence="4">2.7.13.3</ecNumber>
    </recommendedName>
    <alternativeName>
        <fullName evidence="15">Nitrogen regulation protein B</fullName>
    </alternativeName>
</protein>
<keyword evidence="11" id="KW-0408">Iron</keyword>
<keyword evidence="17" id="KW-1133">Transmembrane helix</keyword>
<dbReference type="AlphaFoldDB" id="A0A956M216"/>
<dbReference type="GO" id="GO:0051539">
    <property type="term" value="F:4 iron, 4 sulfur cluster binding"/>
    <property type="evidence" value="ECO:0007669"/>
    <property type="project" value="UniProtKB-KW"/>
</dbReference>
<dbReference type="InterPro" id="IPR013783">
    <property type="entry name" value="Ig-like_fold"/>
</dbReference>
<evidence type="ECO:0000256" key="11">
    <source>
        <dbReference type="ARBA" id="ARBA00023004"/>
    </source>
</evidence>
<dbReference type="PRINTS" id="PR00344">
    <property type="entry name" value="BCTRLSENSOR"/>
</dbReference>
<dbReference type="GO" id="GO:0000155">
    <property type="term" value="F:phosphorelay sensor kinase activity"/>
    <property type="evidence" value="ECO:0007669"/>
    <property type="project" value="InterPro"/>
</dbReference>
<keyword evidence="13" id="KW-0411">Iron-sulfur</keyword>
<evidence type="ECO:0000256" key="9">
    <source>
        <dbReference type="ARBA" id="ARBA00022723"/>
    </source>
</evidence>
<evidence type="ECO:0000256" key="4">
    <source>
        <dbReference type="ARBA" id="ARBA00012438"/>
    </source>
</evidence>
<comment type="cofactor">
    <cofactor evidence="2">
        <name>[4Fe-4S] cluster</name>
        <dbReference type="ChEBI" id="CHEBI:49883"/>
    </cofactor>
</comment>
<proteinExistence type="predicted"/>
<comment type="subcellular location">
    <subcellularLocation>
        <location evidence="3">Cytoplasm</location>
    </subcellularLocation>
</comment>
<evidence type="ECO:0000256" key="1">
    <source>
        <dbReference type="ARBA" id="ARBA00000085"/>
    </source>
</evidence>
<dbReference type="GO" id="GO:0046983">
    <property type="term" value="F:protein dimerization activity"/>
    <property type="evidence" value="ECO:0007669"/>
    <property type="project" value="InterPro"/>
</dbReference>
<evidence type="ECO:0000256" key="8">
    <source>
        <dbReference type="ARBA" id="ARBA00022679"/>
    </source>
</evidence>
<evidence type="ECO:0000313" key="20">
    <source>
        <dbReference type="Proteomes" id="UP000697710"/>
    </source>
</evidence>
<evidence type="ECO:0000256" key="7">
    <source>
        <dbReference type="ARBA" id="ARBA00022490"/>
    </source>
</evidence>
<dbReference type="GO" id="GO:0046872">
    <property type="term" value="F:metal ion binding"/>
    <property type="evidence" value="ECO:0007669"/>
    <property type="project" value="UniProtKB-KW"/>
</dbReference>
<dbReference type="Gene3D" id="2.60.40.10">
    <property type="entry name" value="Immunoglobulins"/>
    <property type="match status" value="1"/>
</dbReference>
<organism evidence="19 20">
    <name type="scientific">Eiseniibacteriota bacterium</name>
    <dbReference type="NCBI Taxonomy" id="2212470"/>
    <lineage>
        <taxon>Bacteria</taxon>
        <taxon>Candidatus Eiseniibacteriota</taxon>
    </lineage>
</organism>
<evidence type="ECO:0000256" key="13">
    <source>
        <dbReference type="ARBA" id="ARBA00023014"/>
    </source>
</evidence>
<gene>
    <name evidence="19" type="ORF">KC729_13615</name>
</gene>
<evidence type="ECO:0000256" key="15">
    <source>
        <dbReference type="ARBA" id="ARBA00030800"/>
    </source>
</evidence>
<keyword evidence="7" id="KW-0963">Cytoplasm</keyword>
<dbReference type="GO" id="GO:0005737">
    <property type="term" value="C:cytoplasm"/>
    <property type="evidence" value="ECO:0007669"/>
    <property type="project" value="UniProtKB-SubCell"/>
</dbReference>
<evidence type="ECO:0000256" key="6">
    <source>
        <dbReference type="ARBA" id="ARBA00022485"/>
    </source>
</evidence>
<keyword evidence="12" id="KW-0902">Two-component regulatory system</keyword>
<feature type="region of interest" description="Disordered" evidence="16">
    <location>
        <begin position="18"/>
        <end position="37"/>
    </location>
</feature>
<keyword evidence="8" id="KW-0808">Transferase</keyword>
<dbReference type="Proteomes" id="UP000697710">
    <property type="component" value="Unassembled WGS sequence"/>
</dbReference>
<dbReference type="Gene3D" id="1.20.5.1930">
    <property type="match status" value="1"/>
</dbReference>
<dbReference type="GO" id="GO:0016020">
    <property type="term" value="C:membrane"/>
    <property type="evidence" value="ECO:0007669"/>
    <property type="project" value="InterPro"/>
</dbReference>
<dbReference type="InterPro" id="IPR011712">
    <property type="entry name" value="Sig_transdc_His_kin_sub3_dim/P"/>
</dbReference>
<dbReference type="InterPro" id="IPR015943">
    <property type="entry name" value="WD40/YVTN_repeat-like_dom_sf"/>
</dbReference>
<keyword evidence="9" id="KW-0479">Metal-binding</keyword>
<comment type="caution">
    <text evidence="19">The sequence shown here is derived from an EMBL/GenBank/DDBJ whole genome shotgun (WGS) entry which is preliminary data.</text>
</comment>
<evidence type="ECO:0000256" key="3">
    <source>
        <dbReference type="ARBA" id="ARBA00004496"/>
    </source>
</evidence>
<dbReference type="Pfam" id="PF02518">
    <property type="entry name" value="HATPase_c"/>
    <property type="match status" value="1"/>
</dbReference>
<dbReference type="SUPFAM" id="SSF55874">
    <property type="entry name" value="ATPase domain of HSP90 chaperone/DNA topoisomerase II/histidine kinase"/>
    <property type="match status" value="1"/>
</dbReference>
<accession>A0A956M216</accession>
<dbReference type="PANTHER" id="PTHR24421">
    <property type="entry name" value="NITRATE/NITRITE SENSOR PROTEIN NARX-RELATED"/>
    <property type="match status" value="1"/>
</dbReference>
<comment type="function">
    <text evidence="14">Member of the two-component regulatory system NreB/NreC involved in the control of dissimilatory nitrate/nitrite reduction in response to oxygen. NreB functions as a direct oxygen sensor histidine kinase which is autophosphorylated, in the absence of oxygen, probably at the conserved histidine residue, and transfers its phosphate group probably to a conserved aspartate residue of NreC. NreB/NreC activates the expression of the nitrate (narGHJI) and nitrite (nir) reductase operons, as well as the putative nitrate transporter gene narT.</text>
</comment>
<feature type="domain" description="Histidine kinase" evidence="18">
    <location>
        <begin position="577"/>
        <end position="761"/>
    </location>
</feature>
<dbReference type="Gene3D" id="3.30.565.10">
    <property type="entry name" value="Histidine kinase-like ATPase, C-terminal domain"/>
    <property type="match status" value="1"/>
</dbReference>
<dbReference type="Pfam" id="PF07730">
    <property type="entry name" value="HisKA_3"/>
    <property type="match status" value="1"/>
</dbReference>
<evidence type="ECO:0000256" key="5">
    <source>
        <dbReference type="ARBA" id="ARBA00017322"/>
    </source>
</evidence>
<dbReference type="Gene3D" id="2.130.10.10">
    <property type="entry name" value="YVTN repeat-like/Quinoprotein amine dehydrogenase"/>
    <property type="match status" value="1"/>
</dbReference>
<dbReference type="InterPro" id="IPR011123">
    <property type="entry name" value="Y_Y_Y"/>
</dbReference>
<keyword evidence="6" id="KW-0004">4Fe-4S</keyword>
<evidence type="ECO:0000256" key="14">
    <source>
        <dbReference type="ARBA" id="ARBA00024827"/>
    </source>
</evidence>
<reference evidence="19" key="1">
    <citation type="submission" date="2020-04" db="EMBL/GenBank/DDBJ databases">
        <authorList>
            <person name="Zhang T."/>
        </authorList>
    </citation>
    <scope>NUCLEOTIDE SEQUENCE</scope>
    <source>
        <strain evidence="19">HKST-UBA01</strain>
    </source>
</reference>
<evidence type="ECO:0000259" key="18">
    <source>
        <dbReference type="PROSITE" id="PS50109"/>
    </source>
</evidence>
<dbReference type="InterPro" id="IPR005467">
    <property type="entry name" value="His_kinase_dom"/>
</dbReference>
<evidence type="ECO:0000313" key="19">
    <source>
        <dbReference type="EMBL" id="MCA9728722.1"/>
    </source>
</evidence>
<reference evidence="19" key="2">
    <citation type="journal article" date="2021" name="Microbiome">
        <title>Successional dynamics and alternative stable states in a saline activated sludge microbial community over 9 years.</title>
        <authorList>
            <person name="Wang Y."/>
            <person name="Ye J."/>
            <person name="Ju F."/>
            <person name="Liu L."/>
            <person name="Boyd J.A."/>
            <person name="Deng Y."/>
            <person name="Parks D.H."/>
            <person name="Jiang X."/>
            <person name="Yin X."/>
            <person name="Woodcroft B.J."/>
            <person name="Tyson G.W."/>
            <person name="Hugenholtz P."/>
            <person name="Polz M.F."/>
            <person name="Zhang T."/>
        </authorList>
    </citation>
    <scope>NUCLEOTIDE SEQUENCE</scope>
    <source>
        <strain evidence="19">HKST-UBA01</strain>
    </source>
</reference>
<dbReference type="PROSITE" id="PS50109">
    <property type="entry name" value="HIS_KIN"/>
    <property type="match status" value="1"/>
</dbReference>
<evidence type="ECO:0000256" key="17">
    <source>
        <dbReference type="SAM" id="Phobius"/>
    </source>
</evidence>
<keyword evidence="17" id="KW-0472">Membrane</keyword>
<keyword evidence="10" id="KW-0418">Kinase</keyword>
<dbReference type="CDD" id="cd16917">
    <property type="entry name" value="HATPase_UhpB-NarQ-NarX-like"/>
    <property type="match status" value="1"/>
</dbReference>
<feature type="non-terminal residue" evidence="19">
    <location>
        <position position="1"/>
    </location>
</feature>
<dbReference type="InterPro" id="IPR036890">
    <property type="entry name" value="HATPase_C_sf"/>
</dbReference>
<evidence type="ECO:0000256" key="12">
    <source>
        <dbReference type="ARBA" id="ARBA00023012"/>
    </source>
</evidence>
<evidence type="ECO:0000256" key="16">
    <source>
        <dbReference type="SAM" id="MobiDB-lite"/>
    </source>
</evidence>
<dbReference type="InterPro" id="IPR004358">
    <property type="entry name" value="Sig_transdc_His_kin-like_C"/>
</dbReference>
<evidence type="ECO:0000256" key="2">
    <source>
        <dbReference type="ARBA" id="ARBA00001966"/>
    </source>
</evidence>